<dbReference type="Proteomes" id="UP001497444">
    <property type="component" value="Chromosome 14"/>
</dbReference>
<accession>A0ABP0W6E4</accession>
<dbReference type="EMBL" id="OZ020109">
    <property type="protein sequence ID" value="CAK9262370.1"/>
    <property type="molecule type" value="Genomic_DNA"/>
</dbReference>
<evidence type="ECO:0000313" key="1">
    <source>
        <dbReference type="EMBL" id="CAK9262370.1"/>
    </source>
</evidence>
<reference evidence="1" key="1">
    <citation type="submission" date="2024-02" db="EMBL/GenBank/DDBJ databases">
        <authorList>
            <consortium name="ELIXIR-Norway"/>
            <consortium name="Elixir Norway"/>
        </authorList>
    </citation>
    <scope>NUCLEOTIDE SEQUENCE</scope>
</reference>
<protein>
    <submittedName>
        <fullName evidence="1">Uncharacterized protein</fullName>
    </submittedName>
</protein>
<name>A0ABP0W6E4_9BRYO</name>
<keyword evidence="2" id="KW-1185">Reference proteome</keyword>
<gene>
    <name evidence="1" type="ORF">CSSPJE1EN1_LOCUS7848</name>
</gene>
<sequence length="76" mass="8690">MNYNYGTLAKKLLTLKLPNETRSKGELDMDLGCMFQAAMLEDMVKQMGYKSSLLTVIFLADHDYYDINHAKHLSSL</sequence>
<organism evidence="1 2">
    <name type="scientific">Sphagnum jensenii</name>
    <dbReference type="NCBI Taxonomy" id="128206"/>
    <lineage>
        <taxon>Eukaryota</taxon>
        <taxon>Viridiplantae</taxon>
        <taxon>Streptophyta</taxon>
        <taxon>Embryophyta</taxon>
        <taxon>Bryophyta</taxon>
        <taxon>Sphagnophytina</taxon>
        <taxon>Sphagnopsida</taxon>
        <taxon>Sphagnales</taxon>
        <taxon>Sphagnaceae</taxon>
        <taxon>Sphagnum</taxon>
    </lineage>
</organism>
<proteinExistence type="predicted"/>
<evidence type="ECO:0000313" key="2">
    <source>
        <dbReference type="Proteomes" id="UP001497444"/>
    </source>
</evidence>